<feature type="transmembrane region" description="Helical" evidence="1">
    <location>
        <begin position="12"/>
        <end position="36"/>
    </location>
</feature>
<dbReference type="EMBL" id="BSKO01000001">
    <property type="protein sequence ID" value="GLO65394.1"/>
    <property type="molecule type" value="Genomic_DNA"/>
</dbReference>
<feature type="transmembrane region" description="Helical" evidence="1">
    <location>
        <begin position="221"/>
        <end position="237"/>
    </location>
</feature>
<keyword evidence="1" id="KW-0472">Membrane</keyword>
<name>A0ABQ5TEX1_9BACI</name>
<keyword evidence="3" id="KW-1185">Reference proteome</keyword>
<dbReference type="Proteomes" id="UP001275436">
    <property type="component" value="Unassembled WGS sequence"/>
</dbReference>
<feature type="transmembrane region" description="Helical" evidence="1">
    <location>
        <begin position="120"/>
        <end position="142"/>
    </location>
</feature>
<reference evidence="2 3" key="1">
    <citation type="submission" date="2023-02" db="EMBL/GenBank/DDBJ databases">
        <title>Oceanobacillus kimchii IFOP_LL358 isolated form Alexandrium catenella lab strain.</title>
        <authorList>
            <person name="Gajardo G."/>
            <person name="Ueki S."/>
            <person name="Maruyama F."/>
        </authorList>
    </citation>
    <scope>NUCLEOTIDE SEQUENCE [LARGE SCALE GENOMIC DNA]</scope>
    <source>
        <strain evidence="2 3">IFOP_LL358</strain>
    </source>
</reference>
<protein>
    <recommendedName>
        <fullName evidence="4">DUF5058 family protein</fullName>
    </recommendedName>
</protein>
<evidence type="ECO:0000313" key="2">
    <source>
        <dbReference type="EMBL" id="GLO65394.1"/>
    </source>
</evidence>
<feature type="transmembrane region" description="Helical" evidence="1">
    <location>
        <begin position="57"/>
        <end position="78"/>
    </location>
</feature>
<feature type="transmembrane region" description="Helical" evidence="1">
    <location>
        <begin position="162"/>
        <end position="182"/>
    </location>
</feature>
<keyword evidence="1" id="KW-0812">Transmembrane</keyword>
<dbReference type="InterPro" id="IPR032479">
    <property type="entry name" value="DUF5058"/>
</dbReference>
<sequence>MEATMIFANSPIVWLFALLVISVVAFQGIKFILLALKTSPSVGMTKEEAKSALKVGAINAIGPSLGIIIVAISLIALLGEPLTLMRIGIIGSAGIEATGAQLASSSAGVELGTSAFTNEVFTLVVWVLCLGGIGWLLVVTLFTKSLGKMQTKIVSKNKNKEFPIMIILSTAAMLGIFSNFVMDEMAKGVMSAAVIFASGIAMILVSLIANKFKKLNWLNEYSLGISIIVGLSVSYMML</sequence>
<comment type="caution">
    <text evidence="2">The sequence shown here is derived from an EMBL/GenBank/DDBJ whole genome shotgun (WGS) entry which is preliminary data.</text>
</comment>
<dbReference type="Pfam" id="PF16481">
    <property type="entry name" value="DUF5058"/>
    <property type="match status" value="1"/>
</dbReference>
<keyword evidence="1" id="KW-1133">Transmembrane helix</keyword>
<proteinExistence type="predicted"/>
<evidence type="ECO:0008006" key="4">
    <source>
        <dbReference type="Google" id="ProtNLM"/>
    </source>
</evidence>
<evidence type="ECO:0000256" key="1">
    <source>
        <dbReference type="SAM" id="Phobius"/>
    </source>
</evidence>
<feature type="transmembrane region" description="Helical" evidence="1">
    <location>
        <begin position="188"/>
        <end position="209"/>
    </location>
</feature>
<evidence type="ECO:0000313" key="3">
    <source>
        <dbReference type="Proteomes" id="UP001275436"/>
    </source>
</evidence>
<accession>A0ABQ5TEX1</accession>
<gene>
    <name evidence="2" type="ORF">MACH08_11780</name>
</gene>
<organism evidence="2 3">
    <name type="scientific">Oceanobacillus kimchii</name>
    <dbReference type="NCBI Taxonomy" id="746691"/>
    <lineage>
        <taxon>Bacteria</taxon>
        <taxon>Bacillati</taxon>
        <taxon>Bacillota</taxon>
        <taxon>Bacilli</taxon>
        <taxon>Bacillales</taxon>
        <taxon>Bacillaceae</taxon>
        <taxon>Oceanobacillus</taxon>
    </lineage>
</organism>
<dbReference type="RefSeq" id="WP_017796083.1">
    <property type="nucleotide sequence ID" value="NZ_BSKO01000001.1"/>
</dbReference>